<feature type="signal peptide" evidence="1">
    <location>
        <begin position="1"/>
        <end position="25"/>
    </location>
</feature>
<evidence type="ECO:0000256" key="1">
    <source>
        <dbReference type="SAM" id="SignalP"/>
    </source>
</evidence>
<dbReference type="Proteomes" id="UP000267821">
    <property type="component" value="Unassembled WGS sequence"/>
</dbReference>
<dbReference type="EMBL" id="ML121530">
    <property type="protein sequence ID" value="RPB27931.1"/>
    <property type="molecule type" value="Genomic_DNA"/>
</dbReference>
<protein>
    <submittedName>
        <fullName evidence="2">Uncharacterized protein</fullName>
    </submittedName>
</protein>
<organism evidence="2 3">
    <name type="scientific">Terfezia boudieri ATCC MYA-4762</name>
    <dbReference type="NCBI Taxonomy" id="1051890"/>
    <lineage>
        <taxon>Eukaryota</taxon>
        <taxon>Fungi</taxon>
        <taxon>Dikarya</taxon>
        <taxon>Ascomycota</taxon>
        <taxon>Pezizomycotina</taxon>
        <taxon>Pezizomycetes</taxon>
        <taxon>Pezizales</taxon>
        <taxon>Pezizaceae</taxon>
        <taxon>Terfezia</taxon>
    </lineage>
</organism>
<keyword evidence="3" id="KW-1185">Reference proteome</keyword>
<proteinExistence type="predicted"/>
<gene>
    <name evidence="2" type="ORF">L211DRAFT_833944</name>
</gene>
<dbReference type="InParanoid" id="A0A3N4M4W8"/>
<name>A0A3N4M4W8_9PEZI</name>
<reference evidence="2 3" key="1">
    <citation type="journal article" date="2018" name="Nat. Ecol. Evol.">
        <title>Pezizomycetes genomes reveal the molecular basis of ectomycorrhizal truffle lifestyle.</title>
        <authorList>
            <person name="Murat C."/>
            <person name="Payen T."/>
            <person name="Noel B."/>
            <person name="Kuo A."/>
            <person name="Morin E."/>
            <person name="Chen J."/>
            <person name="Kohler A."/>
            <person name="Krizsan K."/>
            <person name="Balestrini R."/>
            <person name="Da Silva C."/>
            <person name="Montanini B."/>
            <person name="Hainaut M."/>
            <person name="Levati E."/>
            <person name="Barry K.W."/>
            <person name="Belfiori B."/>
            <person name="Cichocki N."/>
            <person name="Clum A."/>
            <person name="Dockter R.B."/>
            <person name="Fauchery L."/>
            <person name="Guy J."/>
            <person name="Iotti M."/>
            <person name="Le Tacon F."/>
            <person name="Lindquist E.A."/>
            <person name="Lipzen A."/>
            <person name="Malagnac F."/>
            <person name="Mello A."/>
            <person name="Molinier V."/>
            <person name="Miyauchi S."/>
            <person name="Poulain J."/>
            <person name="Riccioni C."/>
            <person name="Rubini A."/>
            <person name="Sitrit Y."/>
            <person name="Splivallo R."/>
            <person name="Traeger S."/>
            <person name="Wang M."/>
            <person name="Zifcakova L."/>
            <person name="Wipf D."/>
            <person name="Zambonelli A."/>
            <person name="Paolocci F."/>
            <person name="Nowrousian M."/>
            <person name="Ottonello S."/>
            <person name="Baldrian P."/>
            <person name="Spatafora J.W."/>
            <person name="Henrissat B."/>
            <person name="Nagy L.G."/>
            <person name="Aury J.M."/>
            <person name="Wincker P."/>
            <person name="Grigoriev I.V."/>
            <person name="Bonfante P."/>
            <person name="Martin F.M."/>
        </authorList>
    </citation>
    <scope>NUCLEOTIDE SEQUENCE [LARGE SCALE GENOMIC DNA]</scope>
    <source>
        <strain evidence="2 3">ATCC MYA-4762</strain>
    </source>
</reference>
<keyword evidence="1" id="KW-0732">Signal</keyword>
<feature type="chain" id="PRO_5017947953" evidence="1">
    <location>
        <begin position="26"/>
        <end position="84"/>
    </location>
</feature>
<sequence length="84" mass="9266">MKLFSLLHPLGITLLCLQFAALITAAALPDDTTPAPEHALIQTFRLTNTMCQGWRDDVAAYREGQEFSDEAVESALGRMRTRAS</sequence>
<evidence type="ECO:0000313" key="3">
    <source>
        <dbReference type="Proteomes" id="UP000267821"/>
    </source>
</evidence>
<accession>A0A3N4M4W8</accession>
<dbReference type="AlphaFoldDB" id="A0A3N4M4W8"/>
<dbReference type="OrthoDB" id="10448775at2759"/>
<evidence type="ECO:0000313" key="2">
    <source>
        <dbReference type="EMBL" id="RPB27931.1"/>
    </source>
</evidence>